<sequence>MNPIPSNLKSESKKAANILREFTEITSRNGPDKIIPAHVIAKAQGLAILSVIKAGFLVTALGAALRVSVVGDVGIGIEVSDFVIILNHKRAVEAFAKGGNLILGGDFTVAIRTLGRNMEAKCCSAQYSCKGSCLIERAETNGKFYCQGIRVCAILFGDLELPSVAQERYEILASFSEHYQIAEQRNKIKNISRMQPKTDLQFDWWEGNVRGKVGIFPANCLSLSKY</sequence>
<name>A0A4W3IIB7_CALMI</name>
<reference evidence="2" key="4">
    <citation type="submission" date="2025-08" db="UniProtKB">
        <authorList>
            <consortium name="Ensembl"/>
        </authorList>
    </citation>
    <scope>IDENTIFICATION</scope>
</reference>
<evidence type="ECO:0000313" key="2">
    <source>
        <dbReference type="Ensembl" id="ENSCMIP00000020624.1"/>
    </source>
</evidence>
<evidence type="ECO:0000313" key="3">
    <source>
        <dbReference type="Proteomes" id="UP000314986"/>
    </source>
</evidence>
<dbReference type="InterPro" id="IPR036028">
    <property type="entry name" value="SH3-like_dom_sf"/>
</dbReference>
<dbReference type="InParanoid" id="A0A4W3IIB7"/>
<reference evidence="3" key="3">
    <citation type="journal article" date="2014" name="Nature">
        <title>Elephant shark genome provides unique insights into gnathostome evolution.</title>
        <authorList>
            <consortium name="International Elephant Shark Genome Sequencing Consortium"/>
            <person name="Venkatesh B."/>
            <person name="Lee A.P."/>
            <person name="Ravi V."/>
            <person name="Maurya A.K."/>
            <person name="Lian M.M."/>
            <person name="Swann J.B."/>
            <person name="Ohta Y."/>
            <person name="Flajnik M.F."/>
            <person name="Sutoh Y."/>
            <person name="Kasahara M."/>
            <person name="Hoon S."/>
            <person name="Gangu V."/>
            <person name="Roy S.W."/>
            <person name="Irimia M."/>
            <person name="Korzh V."/>
            <person name="Kondrychyn I."/>
            <person name="Lim Z.W."/>
            <person name="Tay B.H."/>
            <person name="Tohari S."/>
            <person name="Kong K.W."/>
            <person name="Ho S."/>
            <person name="Lorente-Galdos B."/>
            <person name="Quilez J."/>
            <person name="Marques-Bonet T."/>
            <person name="Raney B.J."/>
            <person name="Ingham P.W."/>
            <person name="Tay A."/>
            <person name="Hillier L.W."/>
            <person name="Minx P."/>
            <person name="Boehm T."/>
            <person name="Wilson R.K."/>
            <person name="Brenner S."/>
            <person name="Warren W.C."/>
        </authorList>
    </citation>
    <scope>NUCLEOTIDE SEQUENCE [LARGE SCALE GENOMIC DNA]</scope>
</reference>
<reference evidence="3" key="2">
    <citation type="journal article" date="2007" name="PLoS Biol.">
        <title>Survey sequencing and comparative analysis of the elephant shark (Callorhinchus milii) genome.</title>
        <authorList>
            <person name="Venkatesh B."/>
            <person name="Kirkness E.F."/>
            <person name="Loh Y.H."/>
            <person name="Halpern A.L."/>
            <person name="Lee A.P."/>
            <person name="Johnson J."/>
            <person name="Dandona N."/>
            <person name="Viswanathan L.D."/>
            <person name="Tay A."/>
            <person name="Venter J.C."/>
            <person name="Strausberg R.L."/>
            <person name="Brenner S."/>
        </authorList>
    </citation>
    <scope>NUCLEOTIDE SEQUENCE [LARGE SCALE GENOMIC DNA]</scope>
</reference>
<protein>
    <submittedName>
        <fullName evidence="2">SH3 and SYLF domain containing 1</fullName>
    </submittedName>
</protein>
<dbReference type="SUPFAM" id="SSF50044">
    <property type="entry name" value="SH3-domain"/>
    <property type="match status" value="1"/>
</dbReference>
<dbReference type="Gene3D" id="2.30.30.40">
    <property type="entry name" value="SH3 Domains"/>
    <property type="match status" value="1"/>
</dbReference>
<dbReference type="Pfam" id="PF04366">
    <property type="entry name" value="Ysc84"/>
    <property type="match status" value="1"/>
</dbReference>
<organism evidence="2 3">
    <name type="scientific">Callorhinchus milii</name>
    <name type="common">Ghost shark</name>
    <dbReference type="NCBI Taxonomy" id="7868"/>
    <lineage>
        <taxon>Eukaryota</taxon>
        <taxon>Metazoa</taxon>
        <taxon>Chordata</taxon>
        <taxon>Craniata</taxon>
        <taxon>Vertebrata</taxon>
        <taxon>Chondrichthyes</taxon>
        <taxon>Holocephali</taxon>
        <taxon>Chimaeriformes</taxon>
        <taxon>Callorhinchidae</taxon>
        <taxon>Callorhinchus</taxon>
    </lineage>
</organism>
<keyword evidence="3" id="KW-1185">Reference proteome</keyword>
<dbReference type="InterPro" id="IPR051702">
    <property type="entry name" value="SH3_domain_YSC84-like"/>
</dbReference>
<feature type="domain" description="Ysc84 actin-binding" evidence="1">
    <location>
        <begin position="75"/>
        <end position="174"/>
    </location>
</feature>
<reference evidence="3" key="1">
    <citation type="journal article" date="2006" name="Science">
        <title>Ancient noncoding elements conserved in the human genome.</title>
        <authorList>
            <person name="Venkatesh B."/>
            <person name="Kirkness E.F."/>
            <person name="Loh Y.H."/>
            <person name="Halpern A.L."/>
            <person name="Lee A.P."/>
            <person name="Johnson J."/>
            <person name="Dandona N."/>
            <person name="Viswanathan L.D."/>
            <person name="Tay A."/>
            <person name="Venter J.C."/>
            <person name="Strausberg R.L."/>
            <person name="Brenner S."/>
        </authorList>
    </citation>
    <scope>NUCLEOTIDE SEQUENCE [LARGE SCALE GENOMIC DNA]</scope>
</reference>
<dbReference type="AlphaFoldDB" id="A0A4W3IIB7"/>
<dbReference type="STRING" id="7868.ENSCMIP00000020624"/>
<dbReference type="GO" id="GO:1900027">
    <property type="term" value="P:regulation of ruffle assembly"/>
    <property type="evidence" value="ECO:0007669"/>
    <property type="project" value="TreeGrafter"/>
</dbReference>
<dbReference type="GO" id="GO:0035091">
    <property type="term" value="F:phosphatidylinositol binding"/>
    <property type="evidence" value="ECO:0007669"/>
    <property type="project" value="TreeGrafter"/>
</dbReference>
<dbReference type="PANTHER" id="PTHR15629:SF2">
    <property type="entry name" value="SH3 DOMAIN-CONTAINING YSC84-LIKE PROTEIN 1"/>
    <property type="match status" value="1"/>
</dbReference>
<reference evidence="2" key="5">
    <citation type="submission" date="2025-09" db="UniProtKB">
        <authorList>
            <consortium name="Ensembl"/>
        </authorList>
    </citation>
    <scope>IDENTIFICATION</scope>
</reference>
<dbReference type="GeneTree" id="ENSGT00510000048137"/>
<dbReference type="Proteomes" id="UP000314986">
    <property type="component" value="Unassembled WGS sequence"/>
</dbReference>
<dbReference type="Ensembl" id="ENSCMIT00000021000.1">
    <property type="protein sequence ID" value="ENSCMIP00000020624.1"/>
    <property type="gene ID" value="ENSCMIG00000009483.1"/>
</dbReference>
<dbReference type="InterPro" id="IPR007461">
    <property type="entry name" value="Ysc84_actin-binding"/>
</dbReference>
<dbReference type="PANTHER" id="PTHR15629">
    <property type="entry name" value="SH3YL1 PROTEIN"/>
    <property type="match status" value="1"/>
</dbReference>
<accession>A0A4W3IIB7</accession>
<evidence type="ECO:0000259" key="1">
    <source>
        <dbReference type="Pfam" id="PF04366"/>
    </source>
</evidence>
<dbReference type="GO" id="GO:0032587">
    <property type="term" value="C:ruffle membrane"/>
    <property type="evidence" value="ECO:0007669"/>
    <property type="project" value="TreeGrafter"/>
</dbReference>
<proteinExistence type="predicted"/>